<reference evidence="3" key="1">
    <citation type="submission" date="2021-01" db="EMBL/GenBank/DDBJ databases">
        <title>Caligus Genome Assembly.</title>
        <authorList>
            <person name="Gallardo-Escarate C."/>
        </authorList>
    </citation>
    <scope>NUCLEOTIDE SEQUENCE [LARGE SCALE GENOMIC DNA]</scope>
</reference>
<feature type="compositionally biased region" description="Polar residues" evidence="1">
    <location>
        <begin position="1"/>
        <end position="11"/>
    </location>
</feature>
<keyword evidence="3" id="KW-1185">Reference proteome</keyword>
<dbReference type="AlphaFoldDB" id="A0A7T8HEZ2"/>
<name>A0A7T8HEZ2_CALRO</name>
<evidence type="ECO:0000313" key="3">
    <source>
        <dbReference type="Proteomes" id="UP000595437"/>
    </source>
</evidence>
<dbReference type="Proteomes" id="UP000595437">
    <property type="component" value="Chromosome 6"/>
</dbReference>
<dbReference type="EMBL" id="CP045895">
    <property type="protein sequence ID" value="QQP48771.1"/>
    <property type="molecule type" value="Genomic_DNA"/>
</dbReference>
<evidence type="ECO:0000256" key="1">
    <source>
        <dbReference type="SAM" id="MobiDB-lite"/>
    </source>
</evidence>
<sequence>MTLSKVQCSSSRTHRKRTVPKLFKTGSGPMAPSSEMCRSGPTVFPTSTPWTTTFRGS</sequence>
<feature type="region of interest" description="Disordered" evidence="1">
    <location>
        <begin position="1"/>
        <end position="57"/>
    </location>
</feature>
<evidence type="ECO:0000313" key="2">
    <source>
        <dbReference type="EMBL" id="QQP48771.1"/>
    </source>
</evidence>
<gene>
    <name evidence="2" type="ORF">FKW44_009193</name>
</gene>
<organism evidence="2 3">
    <name type="scientific">Caligus rogercresseyi</name>
    <name type="common">Sea louse</name>
    <dbReference type="NCBI Taxonomy" id="217165"/>
    <lineage>
        <taxon>Eukaryota</taxon>
        <taxon>Metazoa</taxon>
        <taxon>Ecdysozoa</taxon>
        <taxon>Arthropoda</taxon>
        <taxon>Crustacea</taxon>
        <taxon>Multicrustacea</taxon>
        <taxon>Hexanauplia</taxon>
        <taxon>Copepoda</taxon>
        <taxon>Siphonostomatoida</taxon>
        <taxon>Caligidae</taxon>
        <taxon>Caligus</taxon>
    </lineage>
</organism>
<accession>A0A7T8HEZ2</accession>
<protein>
    <submittedName>
        <fullName evidence="2">Transposable element Tc3 transposase</fullName>
    </submittedName>
</protein>
<proteinExistence type="predicted"/>
<feature type="compositionally biased region" description="Low complexity" evidence="1">
    <location>
        <begin position="41"/>
        <end position="57"/>
    </location>
</feature>